<gene>
    <name evidence="5" type="primary">yttP</name>
    <name evidence="4" type="ORF">TL5118_02145</name>
    <name evidence="5" type="ORF">TL5120_03660</name>
</gene>
<feature type="domain" description="HTH tetR-type" evidence="3">
    <location>
        <begin position="10"/>
        <end position="70"/>
    </location>
</feature>
<dbReference type="Gene3D" id="1.10.357.10">
    <property type="entry name" value="Tetracycline Repressor, domain 2"/>
    <property type="match status" value="1"/>
</dbReference>
<dbReference type="OrthoDB" id="9779746at2"/>
<dbReference type="PANTHER" id="PTHR30055:SF235">
    <property type="entry name" value="TRANSCRIPTIONAL REGULATORY PROTEIN"/>
    <property type="match status" value="1"/>
</dbReference>
<dbReference type="AlphaFoldDB" id="A0A0P1FHC2"/>
<reference evidence="4 6" key="2">
    <citation type="submission" date="2015-09" db="EMBL/GenBank/DDBJ databases">
        <authorList>
            <person name="Rodrigo-Torres L."/>
            <person name="Arahal D.R."/>
        </authorList>
    </citation>
    <scope>NUCLEOTIDE SEQUENCE [LARGE SCALE GENOMIC DNA]</scope>
    <source>
        <strain evidence="4 6">CECT 5118</strain>
    </source>
</reference>
<evidence type="ECO:0000256" key="1">
    <source>
        <dbReference type="ARBA" id="ARBA00023125"/>
    </source>
</evidence>
<dbReference type="Proteomes" id="UP000051887">
    <property type="component" value="Unassembled WGS sequence"/>
</dbReference>
<dbReference type="GO" id="GO:0003700">
    <property type="term" value="F:DNA-binding transcription factor activity"/>
    <property type="evidence" value="ECO:0007669"/>
    <property type="project" value="TreeGrafter"/>
</dbReference>
<feature type="DNA-binding region" description="H-T-H motif" evidence="2">
    <location>
        <begin position="33"/>
        <end position="52"/>
    </location>
</feature>
<dbReference type="InterPro" id="IPR050109">
    <property type="entry name" value="HTH-type_TetR-like_transc_reg"/>
</dbReference>
<organism evidence="5 7">
    <name type="scientific">Thalassovita autumnalis</name>
    <dbReference type="NCBI Taxonomy" id="2072972"/>
    <lineage>
        <taxon>Bacteria</taxon>
        <taxon>Pseudomonadati</taxon>
        <taxon>Pseudomonadota</taxon>
        <taxon>Alphaproteobacteria</taxon>
        <taxon>Rhodobacterales</taxon>
        <taxon>Roseobacteraceae</taxon>
        <taxon>Thalassovita</taxon>
    </lineage>
</organism>
<evidence type="ECO:0000313" key="5">
    <source>
        <dbReference type="EMBL" id="CUH73843.1"/>
    </source>
</evidence>
<dbReference type="Pfam" id="PF17920">
    <property type="entry name" value="TetR_C_16"/>
    <property type="match status" value="1"/>
</dbReference>
<evidence type="ECO:0000313" key="7">
    <source>
        <dbReference type="Proteomes" id="UP000051887"/>
    </source>
</evidence>
<dbReference type="GO" id="GO:0000976">
    <property type="term" value="F:transcription cis-regulatory region binding"/>
    <property type="evidence" value="ECO:0007669"/>
    <property type="project" value="TreeGrafter"/>
</dbReference>
<dbReference type="EMBL" id="CYSC01000043">
    <property type="protein sequence ID" value="CUH73843.1"/>
    <property type="molecule type" value="Genomic_DNA"/>
</dbReference>
<name>A0A0P1FHC2_9RHOB</name>
<dbReference type="Proteomes" id="UP000051086">
    <property type="component" value="Unassembled WGS sequence"/>
</dbReference>
<dbReference type="SUPFAM" id="SSF46689">
    <property type="entry name" value="Homeodomain-like"/>
    <property type="match status" value="1"/>
</dbReference>
<evidence type="ECO:0000256" key="2">
    <source>
        <dbReference type="PROSITE-ProRule" id="PRU00335"/>
    </source>
</evidence>
<dbReference type="Pfam" id="PF00440">
    <property type="entry name" value="TetR_N"/>
    <property type="match status" value="1"/>
</dbReference>
<evidence type="ECO:0000313" key="6">
    <source>
        <dbReference type="Proteomes" id="UP000051086"/>
    </source>
</evidence>
<dbReference type="InterPro" id="IPR036271">
    <property type="entry name" value="Tet_transcr_reg_TetR-rel_C_sf"/>
</dbReference>
<dbReference type="InterPro" id="IPR009057">
    <property type="entry name" value="Homeodomain-like_sf"/>
</dbReference>
<accession>A0A0P1FHC2</accession>
<evidence type="ECO:0000313" key="4">
    <source>
        <dbReference type="EMBL" id="CUH67327.1"/>
    </source>
</evidence>
<dbReference type="PANTHER" id="PTHR30055">
    <property type="entry name" value="HTH-TYPE TRANSCRIPTIONAL REGULATOR RUTR"/>
    <property type="match status" value="1"/>
</dbReference>
<dbReference type="InterPro" id="IPR001647">
    <property type="entry name" value="HTH_TetR"/>
</dbReference>
<sequence>MTKALTTKAPTTRDKLLVAARQLFWTRGYSNVSVRDITGAAGVDAALVSRYFGGKQGLFEATLAEVAPWEALAADRDGLLAAAVASFTHPVDDQSEAASAFSMLLSNVIDPEMGPRIQDMVQNGMADPLAETIGGPRAAERAAMLLAVLFGLALMRKNFRLGALKDMPLEELRQLTTHLAEAALGYRG</sequence>
<dbReference type="SUPFAM" id="SSF48498">
    <property type="entry name" value="Tetracyclin repressor-like, C-terminal domain"/>
    <property type="match status" value="1"/>
</dbReference>
<dbReference type="PROSITE" id="PS50977">
    <property type="entry name" value="HTH_TETR_2"/>
    <property type="match status" value="1"/>
</dbReference>
<dbReference type="InterPro" id="IPR041678">
    <property type="entry name" value="TetR_C_16"/>
</dbReference>
<proteinExistence type="predicted"/>
<dbReference type="PRINTS" id="PR00455">
    <property type="entry name" value="HTHTETR"/>
</dbReference>
<protein>
    <submittedName>
        <fullName evidence="5">Stress response protein YttP</fullName>
    </submittedName>
</protein>
<dbReference type="RefSeq" id="WP_058244989.1">
    <property type="nucleotide sequence ID" value="NZ_CYSB01000029.1"/>
</dbReference>
<evidence type="ECO:0000259" key="3">
    <source>
        <dbReference type="PROSITE" id="PS50977"/>
    </source>
</evidence>
<dbReference type="EMBL" id="CYSB01000029">
    <property type="protein sequence ID" value="CUH67327.1"/>
    <property type="molecule type" value="Genomic_DNA"/>
</dbReference>
<keyword evidence="6" id="KW-1185">Reference proteome</keyword>
<reference evidence="5 7" key="1">
    <citation type="submission" date="2015-09" db="EMBL/GenBank/DDBJ databases">
        <authorList>
            <consortium name="Swine Surveillance"/>
        </authorList>
    </citation>
    <scope>NUCLEOTIDE SEQUENCE [LARGE SCALE GENOMIC DNA]</scope>
    <source>
        <strain evidence="5 7">5120</strain>
    </source>
</reference>
<keyword evidence="1 2" id="KW-0238">DNA-binding</keyword>